<proteinExistence type="predicted"/>
<evidence type="ECO:0000256" key="1">
    <source>
        <dbReference type="SAM" id="SignalP"/>
    </source>
</evidence>
<reference evidence="2" key="1">
    <citation type="submission" date="2017-05" db="EMBL/GenBank/DDBJ databases">
        <title>The Genome Sequence of Enterococcus sp. 9D6_DIV0238.</title>
        <authorList>
            <consortium name="The Broad Institute Genomics Platform"/>
            <consortium name="The Broad Institute Genomic Center for Infectious Diseases"/>
            <person name="Earl A."/>
            <person name="Manson A."/>
            <person name="Schwartman J."/>
            <person name="Gilmore M."/>
            <person name="Abouelleil A."/>
            <person name="Cao P."/>
            <person name="Chapman S."/>
            <person name="Cusick C."/>
            <person name="Shea T."/>
            <person name="Young S."/>
            <person name="Neafsey D."/>
            <person name="Nusbaum C."/>
            <person name="Birren B."/>
        </authorList>
    </citation>
    <scope>NUCLEOTIDE SEQUENCE [LARGE SCALE GENOMIC DNA]</scope>
    <source>
        <strain evidence="2">9D6_DIV0238</strain>
    </source>
</reference>
<keyword evidence="1" id="KW-0732">Signal</keyword>
<organism evidence="2">
    <name type="scientific">Candidatus Enterococcus dunnyi</name>
    <dbReference type="NCBI Taxonomy" id="1834192"/>
    <lineage>
        <taxon>Bacteria</taxon>
        <taxon>Bacillati</taxon>
        <taxon>Bacillota</taxon>
        <taxon>Bacilli</taxon>
        <taxon>Lactobacillales</taxon>
        <taxon>Enterococcaceae</taxon>
        <taxon>Enterococcus</taxon>
    </lineage>
</organism>
<reference evidence="3" key="2">
    <citation type="submission" date="2017-05" db="EMBL/GenBank/DDBJ databases">
        <authorList>
            <consortium name="The Broad Institute Genomics Platform"/>
            <consortium name="The Broad Institute Genomic Center for Infectious Diseases"/>
            <person name="Earl A."/>
            <person name="Manson A."/>
            <person name="Schwartman J."/>
            <person name="Gilmore M."/>
            <person name="Abouelleil A."/>
            <person name="Cao P."/>
            <person name="Chapman S."/>
            <person name="Cusick C."/>
            <person name="Shea T."/>
            <person name="Young S."/>
            <person name="Neafsey D."/>
            <person name="Nusbaum C."/>
            <person name="Birren B."/>
        </authorList>
    </citation>
    <scope>NUCLEOTIDE SEQUENCE</scope>
    <source>
        <strain evidence="3">9D6_DIV0238</strain>
    </source>
</reference>
<dbReference type="Pfam" id="PF20585">
    <property type="entry name" value="Pectate_lyase_5"/>
    <property type="match status" value="1"/>
</dbReference>
<dbReference type="Proteomes" id="UP000196151">
    <property type="component" value="Chromosome"/>
</dbReference>
<keyword evidence="4" id="KW-1185">Reference proteome</keyword>
<dbReference type="RefSeq" id="WP_087639716.1">
    <property type="nucleotide sequence ID" value="NZ_CP147246.1"/>
</dbReference>
<reference evidence="3" key="3">
    <citation type="submission" date="2024-03" db="EMBL/GenBank/DDBJ databases">
        <title>The Genome Sequence of Enterococcus sp. DIV0238c.</title>
        <authorList>
            <consortium name="The Broad Institute Genomics Platform"/>
            <consortium name="The Broad Institute Microbial Omics Core"/>
            <consortium name="The Broad Institute Genomic Center for Infectious Diseases"/>
            <person name="Earl A."/>
            <person name="Manson A."/>
            <person name="Gilmore M."/>
            <person name="Schwartman J."/>
            <person name="Shea T."/>
            <person name="Abouelleil A."/>
            <person name="Cao P."/>
            <person name="Chapman S."/>
            <person name="Cusick C."/>
            <person name="Young S."/>
            <person name="Neafsey D."/>
            <person name="Nusbaum C."/>
            <person name="Birren B."/>
        </authorList>
    </citation>
    <scope>NUCLEOTIDE SEQUENCE</scope>
    <source>
        <strain evidence="3">9D6_DIV0238</strain>
    </source>
</reference>
<sequence length="443" mass="47165">MKKTQVLKRSLFALAATATLGAVVLTVPTPISGSPVVAYAAEETAEVSTIEQFEAALKNPSITVINVNASIQFKKNITDIPNRDLTINGNADKGVVINSAHNSIYGKQNTKGKNLVTITNSNIVGADSDGRFFTGGSGNGPSSYGWDVLAKDVTYTGARFVHLSEGKLTFDGTNNITTRAENAWVHDLEFKAGSTYNGIAANKDHGQFSAFYFNGALIKGKATGEAIIGDNAKINVKIGPQSDVNYYYPVFYDKVQKVDVGTNASLDVDAAGVAFQFIPRADYVNKVPTFNLAEGSSVHLNGRGGGNYATMKLQYYGSEVNVSEGAELVVTGKSKKAVVESEYKGAVINLNAPANFEVTNKQPNSKLFYSTNTTINATDVSEIATWAQTGGEYEYTPVYLDGGSFSVNFGKICNSNTLSTTGDISPNFRLENYGKISLVGGGI</sequence>
<dbReference type="EMBL" id="NIBQ01000001">
    <property type="protein sequence ID" value="OUZ35072.1"/>
    <property type="molecule type" value="Genomic_DNA"/>
</dbReference>
<evidence type="ECO:0008006" key="5">
    <source>
        <dbReference type="Google" id="ProtNLM"/>
    </source>
</evidence>
<feature type="chain" id="PRO_5039383318" description="WxL domain-containing protein" evidence="1">
    <location>
        <begin position="19"/>
        <end position="443"/>
    </location>
</feature>
<evidence type="ECO:0000313" key="3">
    <source>
        <dbReference type="EMBL" id="WYJ95590.1"/>
    </source>
</evidence>
<name>A0A200JCX9_9ENTE</name>
<feature type="signal peptide" evidence="1">
    <location>
        <begin position="1"/>
        <end position="18"/>
    </location>
</feature>
<dbReference type="InterPro" id="IPR046776">
    <property type="entry name" value="Pectate_lyase_5"/>
</dbReference>
<dbReference type="AlphaFoldDB" id="A0A200JCX9"/>
<accession>A0A200JCX9</accession>
<protein>
    <recommendedName>
        <fullName evidence="5">WxL domain-containing protein</fullName>
    </recommendedName>
</protein>
<evidence type="ECO:0000313" key="2">
    <source>
        <dbReference type="EMBL" id="OUZ35072.1"/>
    </source>
</evidence>
<dbReference type="OrthoDB" id="2173411at2"/>
<gene>
    <name evidence="2" type="ORF">A5889_000547</name>
    <name evidence="3" type="ORF">A5889_003138</name>
</gene>
<evidence type="ECO:0000313" key="4">
    <source>
        <dbReference type="Proteomes" id="UP000196151"/>
    </source>
</evidence>
<dbReference type="EMBL" id="CP147246">
    <property type="protein sequence ID" value="WYJ95590.1"/>
    <property type="molecule type" value="Genomic_DNA"/>
</dbReference>